<dbReference type="Proteomes" id="UP000733379">
    <property type="component" value="Unassembled WGS sequence"/>
</dbReference>
<keyword evidence="3" id="KW-1185">Reference proteome</keyword>
<feature type="transmembrane region" description="Helical" evidence="1">
    <location>
        <begin position="266"/>
        <end position="288"/>
    </location>
</feature>
<reference evidence="2 3" key="1">
    <citation type="submission" date="2021-06" db="EMBL/GenBank/DDBJ databases">
        <title>Actinomycetes sequencing.</title>
        <authorList>
            <person name="Shan Q."/>
        </authorList>
    </citation>
    <scope>NUCLEOTIDE SEQUENCE [LARGE SCALE GENOMIC DNA]</scope>
    <source>
        <strain evidence="2 3">NEAU-G5</strain>
    </source>
</reference>
<feature type="transmembrane region" description="Helical" evidence="1">
    <location>
        <begin position="197"/>
        <end position="216"/>
    </location>
</feature>
<feature type="transmembrane region" description="Helical" evidence="1">
    <location>
        <begin position="106"/>
        <end position="127"/>
    </location>
</feature>
<gene>
    <name evidence="2" type="ORF">KO481_36340</name>
</gene>
<dbReference type="RefSeq" id="WP_215923047.1">
    <property type="nucleotide sequence ID" value="NZ_JAHKNI010000017.1"/>
</dbReference>
<dbReference type="Pfam" id="PF06772">
    <property type="entry name" value="LtrA"/>
    <property type="match status" value="1"/>
</dbReference>
<name>A0ABS6B9K0_9NOCA</name>
<evidence type="ECO:0000313" key="3">
    <source>
        <dbReference type="Proteomes" id="UP000733379"/>
    </source>
</evidence>
<sequence>MSNDEAEPVDAAEGGQVRASTLELFFDLVFVFTITQLAQVFGLHSGWPAFGRVVLMFGVIWWMYSGYVFLTNEVAPSSSARRSWLLVGMFGFFVIALAIPEAFTGSGLAFGLGYFVVNLVHTGLFYANGGRGATSAILRIAPVNAAIAVLVLIGGISDGWPRYLLWALAFALQLVAPYLVNVAGFRIRPSHFAERHGLVIIIAVGESVVAIGAGLAGEPITVGLVAMVALGLSLAYVMWWSYFGLDDEAGEAALGATPVPRRARRAAVAYGYALYPLLIGVILTSAGLRLSIAHGNLPVGWPAALALSGGVALYFAGQAAFRTALGLHRPWSRVLAALAALATAPIGIAWVAWGQLGVLVAVAFAAVIADDIAALRAGAVSAYASPASMVIRITLRDN</sequence>
<feature type="transmembrane region" description="Helical" evidence="1">
    <location>
        <begin position="24"/>
        <end position="43"/>
    </location>
</feature>
<dbReference type="PANTHER" id="PTHR36840:SF1">
    <property type="entry name" value="BLL5714 PROTEIN"/>
    <property type="match status" value="1"/>
</dbReference>
<feature type="transmembrane region" description="Helical" evidence="1">
    <location>
        <begin position="359"/>
        <end position="384"/>
    </location>
</feature>
<keyword evidence="1" id="KW-0472">Membrane</keyword>
<proteinExistence type="predicted"/>
<feature type="transmembrane region" description="Helical" evidence="1">
    <location>
        <begin position="49"/>
        <end position="70"/>
    </location>
</feature>
<keyword evidence="1" id="KW-0812">Transmembrane</keyword>
<feature type="transmembrane region" description="Helical" evidence="1">
    <location>
        <begin position="333"/>
        <end position="353"/>
    </location>
</feature>
<dbReference type="EMBL" id="JAHKNI010000017">
    <property type="protein sequence ID" value="MBU3066978.1"/>
    <property type="molecule type" value="Genomic_DNA"/>
</dbReference>
<evidence type="ECO:0000256" key="1">
    <source>
        <dbReference type="SAM" id="Phobius"/>
    </source>
</evidence>
<protein>
    <submittedName>
        <fullName evidence="2">Low temperature requirement protein A</fullName>
    </submittedName>
</protein>
<accession>A0ABS6B9K0</accession>
<comment type="caution">
    <text evidence="2">The sequence shown here is derived from an EMBL/GenBank/DDBJ whole genome shotgun (WGS) entry which is preliminary data.</text>
</comment>
<feature type="transmembrane region" description="Helical" evidence="1">
    <location>
        <begin position="222"/>
        <end position="245"/>
    </location>
</feature>
<organism evidence="2 3">
    <name type="scientific">Nocardia albiluteola</name>
    <dbReference type="NCBI Taxonomy" id="2842303"/>
    <lineage>
        <taxon>Bacteria</taxon>
        <taxon>Bacillati</taxon>
        <taxon>Actinomycetota</taxon>
        <taxon>Actinomycetes</taxon>
        <taxon>Mycobacteriales</taxon>
        <taxon>Nocardiaceae</taxon>
        <taxon>Nocardia</taxon>
    </lineage>
</organism>
<dbReference type="PANTHER" id="PTHR36840">
    <property type="entry name" value="BLL5714 PROTEIN"/>
    <property type="match status" value="1"/>
</dbReference>
<keyword evidence="1" id="KW-1133">Transmembrane helix</keyword>
<feature type="transmembrane region" description="Helical" evidence="1">
    <location>
        <begin position="300"/>
        <end position="321"/>
    </location>
</feature>
<dbReference type="InterPro" id="IPR010640">
    <property type="entry name" value="Low_temperature_requirement_A"/>
</dbReference>
<feature type="transmembrane region" description="Helical" evidence="1">
    <location>
        <begin position="136"/>
        <end position="157"/>
    </location>
</feature>
<feature type="transmembrane region" description="Helical" evidence="1">
    <location>
        <begin position="82"/>
        <end position="100"/>
    </location>
</feature>
<evidence type="ECO:0000313" key="2">
    <source>
        <dbReference type="EMBL" id="MBU3066978.1"/>
    </source>
</evidence>
<feature type="transmembrane region" description="Helical" evidence="1">
    <location>
        <begin position="163"/>
        <end position="185"/>
    </location>
</feature>